<gene>
    <name evidence="2" type="ORF">EMO89_07805</name>
</gene>
<organism evidence="2 3">
    <name type="scientific">Bifidobacterium tissieri</name>
    <dbReference type="NCBI Taxonomy" id="1630162"/>
    <lineage>
        <taxon>Bacteria</taxon>
        <taxon>Bacillati</taxon>
        <taxon>Actinomycetota</taxon>
        <taxon>Actinomycetes</taxon>
        <taxon>Bifidobacteriales</taxon>
        <taxon>Bifidobacteriaceae</taxon>
        <taxon>Bifidobacterium</taxon>
    </lineage>
</organism>
<sequence length="383" mass="43243">MSFLTISALLISLIMAIELWEGGAVPAKYIYIYTVIPISLCILPLSPVLSAVIIILEFNCLMLLPNVYAMTFFWAMILAFGSIGYWKTPLWIPSLCFAITIAAEIIQKPITIPATALGIINDCIYYICAFSTGIILRQNEERIRALKERELILKEYKKKDILIQNMSTANALHDSISGNLSYIIIAVNYLLNKTKQFTESNIDSAAILEIIRDKSKESLISTRDIIHILSESRRHNKHSDELKNLSIDELNDYIWALISKKTDDLLQIGLTGHVSSSGKLLHKPNIEVQQLIISTITEVFANILRHSNNDEDYFFLITINENNINIHQGNGYSCNVESLSASSPLPKSEYGIYSLSKEIENIGGRVKYQRIDGCWLIHLNIPY</sequence>
<proteinExistence type="predicted"/>
<reference evidence="2 3" key="1">
    <citation type="journal article" date="2019" name="Syst. Appl. Microbiol.">
        <title>Characterization of Bifidobacterium species in feaces of the Egyptian fruit bat: Description of B. vespertilionis sp. nov. and B. rousetti sp. nov.</title>
        <authorList>
            <person name="Modesto M."/>
            <person name="Satti M."/>
            <person name="Watanabe K."/>
            <person name="Puglisi E."/>
            <person name="Morelli L."/>
            <person name="Huang C.-H."/>
            <person name="Liou J.-S."/>
            <person name="Miyashita M."/>
            <person name="Tamura T."/>
            <person name="Saito S."/>
            <person name="Mori K."/>
            <person name="Huang L."/>
            <person name="Sciavilla P."/>
            <person name="Sandri C."/>
            <person name="Spiezio C."/>
            <person name="Vitali F."/>
            <person name="Cavalieri D."/>
            <person name="Perpetuini G."/>
            <person name="Tofalo R."/>
            <person name="Bonetti A."/>
            <person name="Arita M."/>
            <person name="Mattarelli P."/>
        </authorList>
    </citation>
    <scope>NUCLEOTIDE SEQUENCE [LARGE SCALE GENOMIC DNA]</scope>
    <source>
        <strain evidence="2 3">RST7</strain>
    </source>
</reference>
<evidence type="ECO:0000256" key="1">
    <source>
        <dbReference type="SAM" id="Phobius"/>
    </source>
</evidence>
<keyword evidence="1" id="KW-0472">Membrane</keyword>
<dbReference type="RefSeq" id="WP_150381597.1">
    <property type="nucleotide sequence ID" value="NZ_RZUI01000009.1"/>
</dbReference>
<dbReference type="OrthoDB" id="4548523at2"/>
<comment type="caution">
    <text evidence="2">The sequence shown here is derived from an EMBL/GenBank/DDBJ whole genome shotgun (WGS) entry which is preliminary data.</text>
</comment>
<dbReference type="AlphaFoldDB" id="A0A5M9ZUQ0"/>
<evidence type="ECO:0000313" key="3">
    <source>
        <dbReference type="Proteomes" id="UP000412028"/>
    </source>
</evidence>
<dbReference type="EMBL" id="RZUI01000009">
    <property type="protein sequence ID" value="KAA8829403.1"/>
    <property type="molecule type" value="Genomic_DNA"/>
</dbReference>
<evidence type="ECO:0000313" key="2">
    <source>
        <dbReference type="EMBL" id="KAA8829403.1"/>
    </source>
</evidence>
<name>A0A5M9ZUQ0_9BIFI</name>
<evidence type="ECO:0008006" key="4">
    <source>
        <dbReference type="Google" id="ProtNLM"/>
    </source>
</evidence>
<protein>
    <recommendedName>
        <fullName evidence="4">Histidine kinase</fullName>
    </recommendedName>
</protein>
<dbReference type="Proteomes" id="UP000412028">
    <property type="component" value="Unassembled WGS sequence"/>
</dbReference>
<feature type="transmembrane region" description="Helical" evidence="1">
    <location>
        <begin position="32"/>
        <end position="55"/>
    </location>
</feature>
<accession>A0A5M9ZUQ0</accession>
<feature type="transmembrane region" description="Helical" evidence="1">
    <location>
        <begin position="67"/>
        <end position="86"/>
    </location>
</feature>
<keyword evidence="1" id="KW-0812">Transmembrane</keyword>
<keyword evidence="1" id="KW-1133">Transmembrane helix</keyword>